<feature type="compositionally biased region" description="Low complexity" evidence="6">
    <location>
        <begin position="58"/>
        <end position="70"/>
    </location>
</feature>
<keyword evidence="4" id="KW-0378">Hydrolase</keyword>
<evidence type="ECO:0000256" key="4">
    <source>
        <dbReference type="ARBA" id="ARBA00022801"/>
    </source>
</evidence>
<dbReference type="PANTHER" id="PTHR43758">
    <property type="entry name" value="7,8-DIHYDRO-8-OXOGUANINE TRIPHOSPHATASE"/>
    <property type="match status" value="1"/>
</dbReference>
<dbReference type="AlphaFoldDB" id="A0A7S4AQZ8"/>
<evidence type="ECO:0000256" key="3">
    <source>
        <dbReference type="ARBA" id="ARBA00022723"/>
    </source>
</evidence>
<keyword evidence="7" id="KW-1133">Transmembrane helix</keyword>
<evidence type="ECO:0000259" key="8">
    <source>
        <dbReference type="PROSITE" id="PS51462"/>
    </source>
</evidence>
<comment type="cofactor">
    <cofactor evidence="1">
        <name>Mg(2+)</name>
        <dbReference type="ChEBI" id="CHEBI:18420"/>
    </cofactor>
</comment>
<keyword evidence="7" id="KW-0812">Transmembrane</keyword>
<accession>A0A7S4AQZ8</accession>
<dbReference type="Gene3D" id="3.90.79.10">
    <property type="entry name" value="Nucleoside Triphosphate Pyrophosphohydrolase"/>
    <property type="match status" value="1"/>
</dbReference>
<dbReference type="GO" id="GO:0042262">
    <property type="term" value="P:DNA protection"/>
    <property type="evidence" value="ECO:0007669"/>
    <property type="project" value="TreeGrafter"/>
</dbReference>
<evidence type="ECO:0000313" key="9">
    <source>
        <dbReference type="EMBL" id="CAE0723289.1"/>
    </source>
</evidence>
<dbReference type="InterPro" id="IPR015797">
    <property type="entry name" value="NUDIX_hydrolase-like_dom_sf"/>
</dbReference>
<name>A0A7S4AQZ8_9STRA</name>
<evidence type="ECO:0000256" key="1">
    <source>
        <dbReference type="ARBA" id="ARBA00001946"/>
    </source>
</evidence>
<dbReference type="SUPFAM" id="SSF55811">
    <property type="entry name" value="Nudix"/>
    <property type="match status" value="1"/>
</dbReference>
<sequence>MNNHSLNFPRRLPDSRLGEKHDTLDAFHRVVRHSRKNIRESKEYTLVVVTETSPQAETSTSTRNNSKSNNGIPHENLSSRAKSTRILLGMKNRGFGRGYYNSFGGKFLNKEETVEACACRELEEETNLKVRLDEMTKSKVGIQRYTFENDPVEMIMHVFRINLEKTSANKSSRYNVRGCDEITPIWFDSINTIPFDNMFADDSLWLPTLLLSPTPIEINGSYHFQENCQETNTILYYHMDIQEKKIQFSMEQRLFHTLHKNHSNLLSIKEFKECYSFCNAVRTTFGKNKRKSNSFDIVIDVAGGHGALGALFLICTPAYKAIILDPANVGGGRIQQAWEDFMGKQKRLTYRRECLRTGLPDELEQALKMTSRQRVLVVACHACQHLSEEILEIACHFGVHAAVMPCCQKDRSIGSTWKAASKNLSIPVAKVMDILQCGKMMALGSHNVRLKCIDSKITPQNRIIVCRALDENELIESRRQNQSEVDKAHSRLELVYRKAHTVPHSRKQSNSVPIFQTFVVPSMVWYIAAGFAAGFLSATSLRKNGTRS</sequence>
<dbReference type="GO" id="GO:0046872">
    <property type="term" value="F:metal ion binding"/>
    <property type="evidence" value="ECO:0007669"/>
    <property type="project" value="UniProtKB-KW"/>
</dbReference>
<reference evidence="9" key="1">
    <citation type="submission" date="2021-01" db="EMBL/GenBank/DDBJ databases">
        <authorList>
            <person name="Corre E."/>
            <person name="Pelletier E."/>
            <person name="Niang G."/>
            <person name="Scheremetjew M."/>
            <person name="Finn R."/>
            <person name="Kale V."/>
            <person name="Holt S."/>
            <person name="Cochrane G."/>
            <person name="Meng A."/>
            <person name="Brown T."/>
            <person name="Cohen L."/>
        </authorList>
    </citation>
    <scope>NUCLEOTIDE SEQUENCE</scope>
    <source>
        <strain evidence="9">10249 10 AB</strain>
    </source>
</reference>
<organism evidence="9">
    <name type="scientific">Pseudo-nitzschia australis</name>
    <dbReference type="NCBI Taxonomy" id="44445"/>
    <lineage>
        <taxon>Eukaryota</taxon>
        <taxon>Sar</taxon>
        <taxon>Stramenopiles</taxon>
        <taxon>Ochrophyta</taxon>
        <taxon>Bacillariophyta</taxon>
        <taxon>Bacillariophyceae</taxon>
        <taxon>Bacillariophycidae</taxon>
        <taxon>Bacillariales</taxon>
        <taxon>Bacillariaceae</taxon>
        <taxon>Pseudo-nitzschia</taxon>
    </lineage>
</organism>
<comment type="similarity">
    <text evidence="2">Belongs to the Nudix hydrolase family.</text>
</comment>
<keyword evidence="5" id="KW-0460">Magnesium</keyword>
<evidence type="ECO:0000256" key="6">
    <source>
        <dbReference type="SAM" id="MobiDB-lite"/>
    </source>
</evidence>
<proteinExistence type="inferred from homology"/>
<feature type="transmembrane region" description="Helical" evidence="7">
    <location>
        <begin position="523"/>
        <end position="541"/>
    </location>
</feature>
<dbReference type="InterPro" id="IPR025714">
    <property type="entry name" value="Methyltranfer_dom"/>
</dbReference>
<feature type="region of interest" description="Disordered" evidence="6">
    <location>
        <begin position="50"/>
        <end position="80"/>
    </location>
</feature>
<evidence type="ECO:0000256" key="5">
    <source>
        <dbReference type="ARBA" id="ARBA00022842"/>
    </source>
</evidence>
<keyword evidence="3" id="KW-0479">Metal-binding</keyword>
<dbReference type="GO" id="GO:0008413">
    <property type="term" value="F:8-oxo-7,8-dihydroguanosine triphosphate pyrophosphatase activity"/>
    <property type="evidence" value="ECO:0007669"/>
    <property type="project" value="TreeGrafter"/>
</dbReference>
<feature type="domain" description="Nudix hydrolase" evidence="8">
    <location>
        <begin position="65"/>
        <end position="213"/>
    </location>
</feature>
<dbReference type="InterPro" id="IPR000086">
    <property type="entry name" value="NUDIX_hydrolase_dom"/>
</dbReference>
<dbReference type="PROSITE" id="PS51462">
    <property type="entry name" value="NUDIX"/>
    <property type="match status" value="1"/>
</dbReference>
<protein>
    <recommendedName>
        <fullName evidence="8">Nudix hydrolase domain-containing protein</fullName>
    </recommendedName>
</protein>
<evidence type="ECO:0000256" key="7">
    <source>
        <dbReference type="SAM" id="Phobius"/>
    </source>
</evidence>
<gene>
    <name evidence="9" type="ORF">PAUS00366_LOCUS16045</name>
</gene>
<evidence type="ECO:0000256" key="2">
    <source>
        <dbReference type="ARBA" id="ARBA00005582"/>
    </source>
</evidence>
<dbReference type="CDD" id="cd03427">
    <property type="entry name" value="NUDIX_MTH1_Nudt1"/>
    <property type="match status" value="1"/>
</dbReference>
<dbReference type="GO" id="GO:0005737">
    <property type="term" value="C:cytoplasm"/>
    <property type="evidence" value="ECO:0007669"/>
    <property type="project" value="TreeGrafter"/>
</dbReference>
<dbReference type="EMBL" id="HBIX01023143">
    <property type="protein sequence ID" value="CAE0723289.1"/>
    <property type="molecule type" value="Transcribed_RNA"/>
</dbReference>
<dbReference type="PANTHER" id="PTHR43758:SF2">
    <property type="entry name" value="OXIDIZED PURINE NUCLEOSIDE TRIPHOSPHATE HYDROLASE"/>
    <property type="match status" value="1"/>
</dbReference>
<dbReference type="Pfam" id="PF00293">
    <property type="entry name" value="NUDIX"/>
    <property type="match status" value="1"/>
</dbReference>
<dbReference type="Pfam" id="PF13679">
    <property type="entry name" value="Methyltransf_32"/>
    <property type="match status" value="1"/>
</dbReference>
<keyword evidence="7" id="KW-0472">Membrane</keyword>